<dbReference type="OrthoDB" id="7640at10239"/>
<dbReference type="RefSeq" id="YP_009325154.1">
    <property type="nucleotide sequence ID" value="NC_031944.1"/>
</dbReference>
<proteinExistence type="predicted"/>
<dbReference type="EMBL" id="KU686210">
    <property type="protein sequence ID" value="AOV61638.1"/>
    <property type="molecule type" value="Genomic_DNA"/>
</dbReference>
<accession>A0A1D8KSH8</accession>
<reference evidence="1 2" key="1">
    <citation type="journal article" date="2016" name="Virology">
        <title>The genomic content and context of auxiliary metabolic genes in marine cyanomyoviruses.</title>
        <authorList>
            <person name="Crummett L.T."/>
            <person name="Puxty R.J."/>
            <person name="Weihe C."/>
            <person name="Marston M.F."/>
            <person name="Martiny J.B."/>
        </authorList>
    </citation>
    <scope>NUCLEOTIDE SEQUENCE [LARGE SCALE GENOMIC DNA]</scope>
    <source>
        <strain evidence="1">0810PA09</strain>
    </source>
</reference>
<dbReference type="GeneID" id="30310118"/>
<evidence type="ECO:0000313" key="1">
    <source>
        <dbReference type="EMBL" id="AOV61638.1"/>
    </source>
</evidence>
<dbReference type="Pfam" id="PF19782">
    <property type="entry name" value="DUF6267"/>
    <property type="match status" value="1"/>
</dbReference>
<gene>
    <name evidence="1" type="ORF">P090810_165</name>
</gene>
<dbReference type="InterPro" id="IPR046234">
    <property type="entry name" value="DUF6267"/>
</dbReference>
<dbReference type="Proteomes" id="UP000204364">
    <property type="component" value="Segment"/>
</dbReference>
<sequence>MSKNTHLEHLEDDIFNQGYAGAQNALNFLEGLKGMLTTGSGGSQMKVTVKWDGAPAIICGEDPVNGFFFVGTKSVFAKTEPKICYSHGDIDQWYQGELANKLKMALDNLSKLPIKGVIQGDLLYTGAPVITTMGGKRCYKFKPNTITYCVEAATEMGKKVAASKLGIVFHTKYSGKDFDSMAASFGVDVSGLQGNPDVAVFSSDFTNTNGVANLSPGELNKLNMSLRTAKRNLDSSRNFLNQIGGKLTGMEPAALFKIYFNQKIKEGKIPSSSIQMLNEFKVFVESRYALKEAGVKTPKAKEKWNEKKQEAIKYLNNNKSEIYRALSGFKNLITAKEQIINRLKKIEGVGTFLEDETGYRVTSPEGFVAIKDGTAVKLVDRLEFSRANFTVAKDWGK</sequence>
<organism evidence="1 2">
    <name type="scientific">Synechococcus phage S-WAM1</name>
    <dbReference type="NCBI Taxonomy" id="1815521"/>
    <lineage>
        <taxon>Viruses</taxon>
        <taxon>Duplodnaviria</taxon>
        <taxon>Heunggongvirae</taxon>
        <taxon>Uroviricota</taxon>
        <taxon>Caudoviricetes</taxon>
        <taxon>Pantevenvirales</taxon>
        <taxon>Kyanoviridae</taxon>
        <taxon>Sokavirus</taxon>
        <taxon>Sokavirus swam1</taxon>
    </lineage>
</organism>
<evidence type="ECO:0000313" key="2">
    <source>
        <dbReference type="Proteomes" id="UP000204364"/>
    </source>
</evidence>
<protein>
    <submittedName>
        <fullName evidence="1">Uncharacterized protein</fullName>
    </submittedName>
</protein>
<keyword evidence="2" id="KW-1185">Reference proteome</keyword>
<name>A0A1D8KSH8_9CAUD</name>
<dbReference type="KEGG" id="vg:30310118"/>